<dbReference type="EMBL" id="NFZT01000007">
    <property type="protein sequence ID" value="OWV31928.1"/>
    <property type="molecule type" value="Genomic_DNA"/>
</dbReference>
<dbReference type="Gene3D" id="1.10.10.60">
    <property type="entry name" value="Homeodomain-like"/>
    <property type="match status" value="1"/>
</dbReference>
<dbReference type="Pfam" id="PF14246">
    <property type="entry name" value="TetR_C_7"/>
    <property type="match status" value="1"/>
</dbReference>
<organism evidence="6 7">
    <name type="scientific">Pacificimonas flava</name>
    <dbReference type="NCBI Taxonomy" id="1234595"/>
    <lineage>
        <taxon>Bacteria</taxon>
        <taxon>Pseudomonadati</taxon>
        <taxon>Pseudomonadota</taxon>
        <taxon>Alphaproteobacteria</taxon>
        <taxon>Sphingomonadales</taxon>
        <taxon>Sphingosinicellaceae</taxon>
        <taxon>Pacificimonas</taxon>
    </lineage>
</organism>
<sequence>MSLQEERLLERRTAMLGAARELFIAKGFDDTSLTEVVKRSGGSLATLYKLFGNKEGLLLAVLVEDPERLDFGSEIRILADQGEVPADILLSIGLRFAAKLSEPGIRAIMRIMIGQSIRDEDWAARFDALVSRPVEDSLTTSFECWQSQGAIDKRHDPRELAGSFLSLIVYPFEALAIRGRSVGTDEGAVRHNILRFIDGCFADV</sequence>
<dbReference type="Proteomes" id="UP000198462">
    <property type="component" value="Unassembled WGS sequence"/>
</dbReference>
<dbReference type="InterPro" id="IPR001647">
    <property type="entry name" value="HTH_TetR"/>
</dbReference>
<gene>
    <name evidence="6" type="ORF">B5C34_15650</name>
</gene>
<dbReference type="Gene3D" id="1.10.357.10">
    <property type="entry name" value="Tetracycline Repressor, domain 2"/>
    <property type="match status" value="1"/>
</dbReference>
<dbReference type="GO" id="GO:0003700">
    <property type="term" value="F:DNA-binding transcription factor activity"/>
    <property type="evidence" value="ECO:0007669"/>
    <property type="project" value="TreeGrafter"/>
</dbReference>
<feature type="DNA-binding region" description="H-T-H motif" evidence="4">
    <location>
        <begin position="32"/>
        <end position="51"/>
    </location>
</feature>
<keyword evidence="7" id="KW-1185">Reference proteome</keyword>
<evidence type="ECO:0000313" key="6">
    <source>
        <dbReference type="EMBL" id="OWV31928.1"/>
    </source>
</evidence>
<dbReference type="PANTHER" id="PTHR30055">
    <property type="entry name" value="HTH-TYPE TRANSCRIPTIONAL REGULATOR RUTR"/>
    <property type="match status" value="1"/>
</dbReference>
<dbReference type="AlphaFoldDB" id="A0A219B280"/>
<dbReference type="OrthoDB" id="9816431at2"/>
<accession>A0A219B280</accession>
<evidence type="ECO:0000313" key="7">
    <source>
        <dbReference type="Proteomes" id="UP000198462"/>
    </source>
</evidence>
<feature type="domain" description="HTH tetR-type" evidence="5">
    <location>
        <begin position="9"/>
        <end position="69"/>
    </location>
</feature>
<comment type="caution">
    <text evidence="6">The sequence shown here is derived from an EMBL/GenBank/DDBJ whole genome shotgun (WGS) entry which is preliminary data.</text>
</comment>
<dbReference type="InterPro" id="IPR039536">
    <property type="entry name" value="TetR_C_Proteobacteria"/>
</dbReference>
<dbReference type="InterPro" id="IPR050109">
    <property type="entry name" value="HTH-type_TetR-like_transc_reg"/>
</dbReference>
<dbReference type="InterPro" id="IPR009057">
    <property type="entry name" value="Homeodomain-like_sf"/>
</dbReference>
<dbReference type="SUPFAM" id="SSF46689">
    <property type="entry name" value="Homeodomain-like"/>
    <property type="match status" value="1"/>
</dbReference>
<evidence type="ECO:0000256" key="1">
    <source>
        <dbReference type="ARBA" id="ARBA00023015"/>
    </source>
</evidence>
<dbReference type="GO" id="GO:0000976">
    <property type="term" value="F:transcription cis-regulatory region binding"/>
    <property type="evidence" value="ECO:0007669"/>
    <property type="project" value="TreeGrafter"/>
</dbReference>
<keyword evidence="3" id="KW-0804">Transcription</keyword>
<keyword evidence="2 4" id="KW-0238">DNA-binding</keyword>
<evidence type="ECO:0000256" key="4">
    <source>
        <dbReference type="PROSITE-ProRule" id="PRU00335"/>
    </source>
</evidence>
<name>A0A219B280_9SPHN</name>
<evidence type="ECO:0000256" key="2">
    <source>
        <dbReference type="ARBA" id="ARBA00023125"/>
    </source>
</evidence>
<proteinExistence type="predicted"/>
<dbReference type="RefSeq" id="WP_088713722.1">
    <property type="nucleotide sequence ID" value="NZ_NFZT01000007.1"/>
</dbReference>
<dbReference type="InterPro" id="IPR036271">
    <property type="entry name" value="Tet_transcr_reg_TetR-rel_C_sf"/>
</dbReference>
<evidence type="ECO:0000256" key="3">
    <source>
        <dbReference type="ARBA" id="ARBA00023163"/>
    </source>
</evidence>
<dbReference type="Pfam" id="PF00440">
    <property type="entry name" value="TetR_N"/>
    <property type="match status" value="1"/>
</dbReference>
<keyword evidence="1" id="KW-0805">Transcription regulation</keyword>
<protein>
    <recommendedName>
        <fullName evidence="5">HTH tetR-type domain-containing protein</fullName>
    </recommendedName>
</protein>
<dbReference type="SUPFAM" id="SSF48498">
    <property type="entry name" value="Tetracyclin repressor-like, C-terminal domain"/>
    <property type="match status" value="1"/>
</dbReference>
<dbReference type="PANTHER" id="PTHR30055:SF234">
    <property type="entry name" value="HTH-TYPE TRANSCRIPTIONAL REGULATOR BETI"/>
    <property type="match status" value="1"/>
</dbReference>
<dbReference type="PRINTS" id="PR00455">
    <property type="entry name" value="HTHTETR"/>
</dbReference>
<evidence type="ECO:0000259" key="5">
    <source>
        <dbReference type="PROSITE" id="PS50977"/>
    </source>
</evidence>
<dbReference type="PROSITE" id="PS50977">
    <property type="entry name" value="HTH_TETR_2"/>
    <property type="match status" value="1"/>
</dbReference>
<reference evidence="7" key="1">
    <citation type="submission" date="2017-05" db="EMBL/GenBank/DDBJ databases">
        <authorList>
            <person name="Lin X."/>
        </authorList>
    </citation>
    <scope>NUCLEOTIDE SEQUENCE [LARGE SCALE GENOMIC DNA]</scope>
    <source>
        <strain evidence="7">JLT2012</strain>
    </source>
</reference>